<dbReference type="EMBL" id="CP093365">
    <property type="protein sequence ID" value="UQS83015.1"/>
    <property type="molecule type" value="Genomic_DNA"/>
</dbReference>
<keyword evidence="2" id="KW-1185">Reference proteome</keyword>
<organism evidence="1 2">
    <name type="scientific">Bombilactobacillus thymidiniphilus</name>
    <dbReference type="NCBI Taxonomy" id="2923363"/>
    <lineage>
        <taxon>Bacteria</taxon>
        <taxon>Bacillati</taxon>
        <taxon>Bacillota</taxon>
        <taxon>Bacilli</taxon>
        <taxon>Lactobacillales</taxon>
        <taxon>Lactobacillaceae</taxon>
        <taxon>Bombilactobacillus</taxon>
    </lineage>
</organism>
<reference evidence="1 2" key="1">
    <citation type="journal article" date="2022" name="Int. J. Syst. Evol. Microbiol.">
        <title>Apilactobacillus apisilvae sp. nov., Nicolia spurrieriana gen. nov. sp. nov., Bombilactobacillus folatiphilus sp. nov. and Bombilactobacillus thymidiniphilus sp. nov., four new lactic acid bacterial isolates from stingless bees Tetragonula carbonaria and Austroplebeia australis.</title>
        <authorList>
            <person name="Oliphant S.A."/>
            <person name="Watson-Haigh N.S."/>
            <person name="Sumby K.M."/>
            <person name="Gardner J."/>
            <person name="Groom S."/>
            <person name="Jiranek V."/>
        </authorList>
    </citation>
    <scope>NUCLEOTIDE SEQUENCE [LARGE SCALE GENOMIC DNA]</scope>
    <source>
        <strain evidence="1 2">SG4_A1</strain>
    </source>
</reference>
<evidence type="ECO:0000313" key="2">
    <source>
        <dbReference type="Proteomes" id="UP000831947"/>
    </source>
</evidence>
<evidence type="ECO:0008006" key="3">
    <source>
        <dbReference type="Google" id="ProtNLM"/>
    </source>
</evidence>
<gene>
    <name evidence="1" type="ORF">MOO47_04325</name>
</gene>
<dbReference type="RefSeq" id="WP_249512242.1">
    <property type="nucleotide sequence ID" value="NZ_CP093365.1"/>
</dbReference>
<sequence length="221" mass="26156">MKKLRNLMVIVFLLIPTFIETIIIPNNNVVQAKVRKHKSKTRKAKPVKKIEIGQVYLDVYSSSCIKLLDQDNYALLDFNDRPKPYFDDGELYMLEFNMGKYTKKGDQYIFHMETNQFTRISFMDMKRWKAKQYSYSDGPAADYTSPNDTSHSMIMYPKKGRYYVKSYFKGKRYMGTDKLEYYSNSIKGVKHSTFPNNAQEFLQQFTYISEKEVNKLYLKGK</sequence>
<name>A0ABY4PB82_9LACO</name>
<dbReference type="Proteomes" id="UP000831947">
    <property type="component" value="Chromosome"/>
</dbReference>
<accession>A0ABY4PB82</accession>
<protein>
    <recommendedName>
        <fullName evidence="3">Surface layer protein A domain-containing protein</fullName>
    </recommendedName>
</protein>
<proteinExistence type="predicted"/>
<evidence type="ECO:0000313" key="1">
    <source>
        <dbReference type="EMBL" id="UQS83015.1"/>
    </source>
</evidence>